<dbReference type="InterPro" id="IPR023753">
    <property type="entry name" value="FAD/NAD-binding_dom"/>
</dbReference>
<proteinExistence type="predicted"/>
<evidence type="ECO:0000256" key="2">
    <source>
        <dbReference type="ARBA" id="ARBA00022827"/>
    </source>
</evidence>
<feature type="domain" description="FAD/NAD(P)-binding" evidence="6">
    <location>
        <begin position="3"/>
        <end position="288"/>
    </location>
</feature>
<dbReference type="PANTHER" id="PTHR48105">
    <property type="entry name" value="THIOREDOXIN REDUCTASE 1-RELATED-RELATED"/>
    <property type="match status" value="1"/>
</dbReference>
<dbReference type="PATRIC" id="fig|1618642.3.peg.147"/>
<dbReference type="SUPFAM" id="SSF51905">
    <property type="entry name" value="FAD/NAD(P)-binding domain"/>
    <property type="match status" value="1"/>
</dbReference>
<keyword evidence="1" id="KW-0285">Flavoprotein</keyword>
<protein>
    <submittedName>
        <fullName evidence="7">Thioredoxin-disulfide reductase</fullName>
    </submittedName>
</protein>
<comment type="caution">
    <text evidence="7">The sequence shown here is derived from an EMBL/GenBank/DDBJ whole genome shotgun (WGS) entry which is preliminary data.</text>
</comment>
<evidence type="ECO:0000313" key="7">
    <source>
        <dbReference type="EMBL" id="KKR33715.1"/>
    </source>
</evidence>
<dbReference type="PRINTS" id="PR00368">
    <property type="entry name" value="FADPNR"/>
</dbReference>
<reference evidence="7 8" key="1">
    <citation type="journal article" date="2015" name="Nature">
        <title>rRNA introns, odd ribosomes, and small enigmatic genomes across a large radiation of phyla.</title>
        <authorList>
            <person name="Brown C.T."/>
            <person name="Hug L.A."/>
            <person name="Thomas B.C."/>
            <person name="Sharon I."/>
            <person name="Castelle C.J."/>
            <person name="Singh A."/>
            <person name="Wilkins M.J."/>
            <person name="Williams K.H."/>
            <person name="Banfield J.F."/>
        </authorList>
    </citation>
    <scope>NUCLEOTIDE SEQUENCE [LARGE SCALE GENOMIC DNA]</scope>
</reference>
<evidence type="ECO:0000256" key="1">
    <source>
        <dbReference type="ARBA" id="ARBA00022630"/>
    </source>
</evidence>
<keyword evidence="5" id="KW-0676">Redox-active center</keyword>
<keyword evidence="2" id="KW-0274">FAD</keyword>
<dbReference type="Pfam" id="PF07992">
    <property type="entry name" value="Pyr_redox_2"/>
    <property type="match status" value="1"/>
</dbReference>
<dbReference type="InterPro" id="IPR008255">
    <property type="entry name" value="Pyr_nucl-diS_OxRdtase_2_AS"/>
</dbReference>
<dbReference type="InterPro" id="IPR050097">
    <property type="entry name" value="Ferredoxin-NADP_redctase_2"/>
</dbReference>
<evidence type="ECO:0000313" key="8">
    <source>
        <dbReference type="Proteomes" id="UP000034137"/>
    </source>
</evidence>
<evidence type="ECO:0000256" key="5">
    <source>
        <dbReference type="ARBA" id="ARBA00023284"/>
    </source>
</evidence>
<gene>
    <name evidence="7" type="ORF">UT64_C0004G0022</name>
</gene>
<dbReference type="Gene3D" id="3.50.50.60">
    <property type="entry name" value="FAD/NAD(P)-binding domain"/>
    <property type="match status" value="2"/>
</dbReference>
<keyword evidence="4" id="KW-1015">Disulfide bond</keyword>
<organism evidence="7 8">
    <name type="scientific">Candidatus Falkowbacteria bacterium GW2011_GWF2_39_8</name>
    <dbReference type="NCBI Taxonomy" id="1618642"/>
    <lineage>
        <taxon>Bacteria</taxon>
        <taxon>Candidatus Falkowiibacteriota</taxon>
    </lineage>
</organism>
<sequence length="317" mass="34742">MIYDTIIIGAGPAGVAAGIYTSRREMKTLIISREVGGQLTIAGDIENYPGFDSIGNLELIKRFEDNIKAAGIELVLAEVKQIAKAEGLFQVYTEKDMYTAKTIIIAMGLIPKRLAIVGEEKFMGKGVSYCANCDGPFFKGKTVAVIGGGNSALDAAEVMSKIAAKVYLIHRNQDFRGFESLVEQIKERPNIEILLNSEVKEIIGESKVEKIIVNNRVSNETQEVEINGLFIEIGRIASTDIFSELVKRDEWAQIVVDEKCNTSESGVFAAGDVTQVEFKQITIATGQGTIAALTAYQYLQQQQGKQVKVFDRSIKKS</sequence>
<evidence type="ECO:0000259" key="6">
    <source>
        <dbReference type="Pfam" id="PF07992"/>
    </source>
</evidence>
<accession>A0A0G0SG80</accession>
<dbReference type="PROSITE" id="PS00573">
    <property type="entry name" value="PYRIDINE_REDOX_2"/>
    <property type="match status" value="1"/>
</dbReference>
<dbReference type="Proteomes" id="UP000034137">
    <property type="component" value="Unassembled WGS sequence"/>
</dbReference>
<dbReference type="AlphaFoldDB" id="A0A0G0SG80"/>
<keyword evidence="3" id="KW-0560">Oxidoreductase</keyword>
<dbReference type="InterPro" id="IPR036188">
    <property type="entry name" value="FAD/NAD-bd_sf"/>
</dbReference>
<name>A0A0G0SG80_9BACT</name>
<evidence type="ECO:0000256" key="4">
    <source>
        <dbReference type="ARBA" id="ARBA00023157"/>
    </source>
</evidence>
<dbReference type="EMBL" id="LBXO01000004">
    <property type="protein sequence ID" value="KKR33715.1"/>
    <property type="molecule type" value="Genomic_DNA"/>
</dbReference>
<evidence type="ECO:0000256" key="3">
    <source>
        <dbReference type="ARBA" id="ARBA00023002"/>
    </source>
</evidence>
<dbReference type="PRINTS" id="PR00469">
    <property type="entry name" value="PNDRDTASEII"/>
</dbReference>
<dbReference type="GO" id="GO:0016668">
    <property type="term" value="F:oxidoreductase activity, acting on a sulfur group of donors, NAD(P) as acceptor"/>
    <property type="evidence" value="ECO:0007669"/>
    <property type="project" value="UniProtKB-ARBA"/>
</dbReference>